<dbReference type="GO" id="GO:0000978">
    <property type="term" value="F:RNA polymerase II cis-regulatory region sequence-specific DNA binding"/>
    <property type="evidence" value="ECO:0007669"/>
    <property type="project" value="TreeGrafter"/>
</dbReference>
<keyword evidence="5" id="KW-0804">Transcription</keyword>
<evidence type="ECO:0000256" key="7">
    <source>
        <dbReference type="PROSITE-ProRule" id="PRU00505"/>
    </source>
</evidence>
<evidence type="ECO:0000256" key="8">
    <source>
        <dbReference type="SAM" id="MobiDB-lite"/>
    </source>
</evidence>
<feature type="region of interest" description="Disordered" evidence="8">
    <location>
        <begin position="1"/>
        <end position="48"/>
    </location>
</feature>
<keyword evidence="11" id="KW-1185">Reference proteome</keyword>
<feature type="compositionally biased region" description="Polar residues" evidence="8">
    <location>
        <begin position="138"/>
        <end position="148"/>
    </location>
</feature>
<dbReference type="Pfam" id="PF17725">
    <property type="entry name" value="YBD"/>
    <property type="match status" value="1"/>
</dbReference>
<dbReference type="InterPro" id="IPR041086">
    <property type="entry name" value="YBD"/>
</dbReference>
<dbReference type="AlphaFoldDB" id="A0A9P5SFF2"/>
<comment type="caution">
    <text evidence="10">The sequence shown here is derived from an EMBL/GenBank/DDBJ whole genome shotgun (WGS) entry which is preliminary data.</text>
</comment>
<feature type="region of interest" description="Disordered" evidence="8">
    <location>
        <begin position="131"/>
        <end position="167"/>
    </location>
</feature>
<keyword evidence="6" id="KW-0539">Nucleus</keyword>
<comment type="similarity">
    <text evidence="2">Belongs to the TEC1 family.</text>
</comment>
<evidence type="ECO:0000259" key="9">
    <source>
        <dbReference type="PROSITE" id="PS51088"/>
    </source>
</evidence>
<dbReference type="Gene3D" id="6.10.20.40">
    <property type="entry name" value="TEA/ATTS domain"/>
    <property type="match status" value="1"/>
</dbReference>
<dbReference type="InterPro" id="IPR000818">
    <property type="entry name" value="TEA/ATTS_dom"/>
</dbReference>
<dbReference type="Proteomes" id="UP000696485">
    <property type="component" value="Unassembled WGS sequence"/>
</dbReference>
<dbReference type="PROSITE" id="PS00554">
    <property type="entry name" value="TEA_1"/>
    <property type="match status" value="1"/>
</dbReference>
<feature type="region of interest" description="Disordered" evidence="8">
    <location>
        <begin position="191"/>
        <end position="248"/>
    </location>
</feature>
<evidence type="ECO:0000313" key="10">
    <source>
        <dbReference type="EMBL" id="KAF9326082.1"/>
    </source>
</evidence>
<dbReference type="SMART" id="SM00426">
    <property type="entry name" value="TEA"/>
    <property type="match status" value="1"/>
</dbReference>
<dbReference type="GO" id="GO:0000981">
    <property type="term" value="F:DNA-binding transcription factor activity, RNA polymerase II-specific"/>
    <property type="evidence" value="ECO:0007669"/>
    <property type="project" value="TreeGrafter"/>
</dbReference>
<dbReference type="PANTHER" id="PTHR11834">
    <property type="entry name" value="TRANSCRIPTIONAL ENHANCER FACTOR TEF RELATED"/>
    <property type="match status" value="1"/>
</dbReference>
<evidence type="ECO:0000256" key="2">
    <source>
        <dbReference type="ARBA" id="ARBA00008421"/>
    </source>
</evidence>
<organism evidence="10 11">
    <name type="scientific">Podila minutissima</name>
    <dbReference type="NCBI Taxonomy" id="64525"/>
    <lineage>
        <taxon>Eukaryota</taxon>
        <taxon>Fungi</taxon>
        <taxon>Fungi incertae sedis</taxon>
        <taxon>Mucoromycota</taxon>
        <taxon>Mortierellomycotina</taxon>
        <taxon>Mortierellomycetes</taxon>
        <taxon>Mortierellales</taxon>
        <taxon>Mortierellaceae</taxon>
        <taxon>Podila</taxon>
    </lineage>
</organism>
<feature type="compositionally biased region" description="Basic and acidic residues" evidence="8">
    <location>
        <begin position="193"/>
        <end position="208"/>
    </location>
</feature>
<evidence type="ECO:0000256" key="1">
    <source>
        <dbReference type="ARBA" id="ARBA00004123"/>
    </source>
</evidence>
<gene>
    <name evidence="10" type="ORF">BG006_010454</name>
</gene>
<accession>A0A9P5SFF2</accession>
<keyword evidence="4" id="KW-0238">DNA-binding</keyword>
<keyword evidence="3" id="KW-0805">Transcription regulation</keyword>
<comment type="subcellular location">
    <subcellularLocation>
        <location evidence="1">Nucleus</location>
    </subcellularLocation>
</comment>
<reference evidence="10" key="1">
    <citation type="journal article" date="2020" name="Fungal Divers.">
        <title>Resolving the Mortierellaceae phylogeny through synthesis of multi-gene phylogenetics and phylogenomics.</title>
        <authorList>
            <person name="Vandepol N."/>
            <person name="Liber J."/>
            <person name="Desiro A."/>
            <person name="Na H."/>
            <person name="Kennedy M."/>
            <person name="Barry K."/>
            <person name="Grigoriev I.V."/>
            <person name="Miller A.N."/>
            <person name="O'Donnell K."/>
            <person name="Stajich J.E."/>
            <person name="Bonito G."/>
        </authorList>
    </citation>
    <scope>NUCLEOTIDE SEQUENCE</scope>
    <source>
        <strain evidence="10">NVP1</strain>
    </source>
</reference>
<sequence>MVSMPSSDGQSSHSKHTQDKLPNASGQKPTPSLKRRITKEKLAKNDREEVWPPDVENAFHEALKVIPKLGRRKILVGGKPHGRNELISDYIFKHTAKKRTRKQVSSHIQVLKNTRKNEPEFLKLLMENEDGDDDTVLMGNTNGPTSDAGSPGAEPLSPNGPPDSDIFEGEALLKSCTTTLTPANQYPYNQSSLHHDFSHHDSHHERSESSVLSDAGQDTTLLYHESSRSSSSQSIYPHTVTTPDSAVSLSSDHRQYEYGYNQLSFSAMNENGLNPMSIMGASHLSDPGYPFWPTAFALFTEYPSTDDNNNSSATTKIHTLARSQDLAYQTFATLDVHQMPAEKFPGLYELYRVSMCTFLLFKIKLDLNLNLMGVFGNTSLFESSERFAIESKTSIYSFGSRVLEAQEVTHAAFVEDHHQQQSSGNSKFVYKFEFVNQFFGAFLSGIKNLGTWEEIDSALNNLAVVQVIEDMDKGFEGGAGGGAGAPLLVMVYEFERGHGDVDVAFIADGADMLESIVC</sequence>
<feature type="domain" description="TEA" evidence="9">
    <location>
        <begin position="44"/>
        <end position="118"/>
    </location>
</feature>
<dbReference type="GO" id="GO:0005634">
    <property type="term" value="C:nucleus"/>
    <property type="evidence" value="ECO:0007669"/>
    <property type="project" value="UniProtKB-SubCell"/>
</dbReference>
<dbReference type="PRINTS" id="PR00065">
    <property type="entry name" value="TEADOMAIN"/>
</dbReference>
<evidence type="ECO:0000313" key="11">
    <source>
        <dbReference type="Proteomes" id="UP000696485"/>
    </source>
</evidence>
<feature type="compositionally biased region" description="Basic and acidic residues" evidence="8">
    <location>
        <begin position="39"/>
        <end position="48"/>
    </location>
</feature>
<evidence type="ECO:0000256" key="3">
    <source>
        <dbReference type="ARBA" id="ARBA00023015"/>
    </source>
</evidence>
<dbReference type="GO" id="GO:0005667">
    <property type="term" value="C:transcription regulator complex"/>
    <property type="evidence" value="ECO:0007669"/>
    <property type="project" value="TreeGrafter"/>
</dbReference>
<dbReference type="EMBL" id="JAAAUY010000828">
    <property type="protein sequence ID" value="KAF9326082.1"/>
    <property type="molecule type" value="Genomic_DNA"/>
</dbReference>
<evidence type="ECO:0000256" key="6">
    <source>
        <dbReference type="ARBA" id="ARBA00023242"/>
    </source>
</evidence>
<dbReference type="InterPro" id="IPR038096">
    <property type="entry name" value="TEA/ATTS_sf"/>
</dbReference>
<dbReference type="Gene3D" id="2.70.50.80">
    <property type="match status" value="1"/>
</dbReference>
<feature type="compositionally biased region" description="Polar residues" evidence="8">
    <location>
        <begin position="235"/>
        <end position="248"/>
    </location>
</feature>
<proteinExistence type="inferred from homology"/>
<dbReference type="InterPro" id="IPR050937">
    <property type="entry name" value="TEC1_TEAD_TF"/>
</dbReference>
<feature type="DNA-binding region" description="TEA" evidence="7">
    <location>
        <begin position="44"/>
        <end position="118"/>
    </location>
</feature>
<evidence type="ECO:0000256" key="4">
    <source>
        <dbReference type="ARBA" id="ARBA00023125"/>
    </source>
</evidence>
<feature type="compositionally biased region" description="Polar residues" evidence="8">
    <location>
        <begin position="1"/>
        <end position="12"/>
    </location>
</feature>
<evidence type="ECO:0000256" key="5">
    <source>
        <dbReference type="ARBA" id="ARBA00023163"/>
    </source>
</evidence>
<dbReference type="Pfam" id="PF01285">
    <property type="entry name" value="TEA"/>
    <property type="match status" value="1"/>
</dbReference>
<name>A0A9P5SFF2_9FUNG</name>
<dbReference type="PANTHER" id="PTHR11834:SF0">
    <property type="entry name" value="PROTEIN SCALLOPED"/>
    <property type="match status" value="1"/>
</dbReference>
<dbReference type="PROSITE" id="PS51088">
    <property type="entry name" value="TEA_2"/>
    <property type="match status" value="1"/>
</dbReference>
<protein>
    <recommendedName>
        <fullName evidence="9">TEA domain-containing protein</fullName>
    </recommendedName>
</protein>